<feature type="compositionally biased region" description="Polar residues" evidence="2">
    <location>
        <begin position="1"/>
        <end position="14"/>
    </location>
</feature>
<dbReference type="CDD" id="cd14688">
    <property type="entry name" value="bZIP_YAP"/>
    <property type="match status" value="1"/>
</dbReference>
<feature type="region of interest" description="Disordered" evidence="2">
    <location>
        <begin position="1"/>
        <end position="44"/>
    </location>
</feature>
<dbReference type="Proteomes" id="UP000028045">
    <property type="component" value="Unassembled WGS sequence"/>
</dbReference>
<dbReference type="PANTHER" id="PTHR37012">
    <property type="entry name" value="B-ZIP TRANSCRIPTION FACTOR (EUROFUNG)-RELATED"/>
    <property type="match status" value="1"/>
</dbReference>
<evidence type="ECO:0000313" key="4">
    <source>
        <dbReference type="Proteomes" id="UP000028045"/>
    </source>
</evidence>
<organism evidence="3 4">
    <name type="scientific">Stachybotrys chartarum (strain CBS 109288 / IBT 7711)</name>
    <name type="common">Toxic black mold</name>
    <name type="synonym">Stilbospora chartarum</name>
    <dbReference type="NCBI Taxonomy" id="1280523"/>
    <lineage>
        <taxon>Eukaryota</taxon>
        <taxon>Fungi</taxon>
        <taxon>Dikarya</taxon>
        <taxon>Ascomycota</taxon>
        <taxon>Pezizomycotina</taxon>
        <taxon>Sordariomycetes</taxon>
        <taxon>Hypocreomycetidae</taxon>
        <taxon>Hypocreales</taxon>
        <taxon>Stachybotryaceae</taxon>
        <taxon>Stachybotrys</taxon>
    </lineage>
</organism>
<feature type="coiled-coil region" evidence="1">
    <location>
        <begin position="54"/>
        <end position="88"/>
    </location>
</feature>
<feature type="compositionally biased region" description="Basic and acidic residues" evidence="2">
    <location>
        <begin position="30"/>
        <end position="44"/>
    </location>
</feature>
<proteinExistence type="predicted"/>
<dbReference type="AlphaFoldDB" id="A0A084B814"/>
<evidence type="ECO:0000256" key="2">
    <source>
        <dbReference type="SAM" id="MobiDB-lite"/>
    </source>
</evidence>
<dbReference type="SUPFAM" id="SSF57959">
    <property type="entry name" value="Leucine zipper domain"/>
    <property type="match status" value="1"/>
</dbReference>
<keyword evidence="4" id="KW-1185">Reference proteome</keyword>
<name>A0A084B814_STACB</name>
<evidence type="ECO:0008006" key="5">
    <source>
        <dbReference type="Google" id="ProtNLM"/>
    </source>
</evidence>
<gene>
    <name evidence="3" type="ORF">S7711_09570</name>
</gene>
<evidence type="ECO:0000256" key="1">
    <source>
        <dbReference type="SAM" id="Coils"/>
    </source>
</evidence>
<dbReference type="InterPro" id="IPR046347">
    <property type="entry name" value="bZIP_sf"/>
</dbReference>
<evidence type="ECO:0000313" key="3">
    <source>
        <dbReference type="EMBL" id="KEY73693.1"/>
    </source>
</evidence>
<sequence>MEYKSDTSSQNITKASKRKGTRSVLTLSREQLERKRANDREAQRAIRARTKDYIDHLESELRERDKLIEELRSHNEALQEEIRRLRASGTHVAGSSPYQSGVYYMSPYPWNSAFALAASNAVSSEATSPSIITSAGNSSGSSHPTMGGPHTQFDMNCCGPDLFVKMEDDVDSRP</sequence>
<dbReference type="OrthoDB" id="3535998at2759"/>
<accession>A0A084B814</accession>
<reference evidence="3 4" key="1">
    <citation type="journal article" date="2014" name="BMC Genomics">
        <title>Comparative genome sequencing reveals chemotype-specific gene clusters in the toxigenic black mold Stachybotrys.</title>
        <authorList>
            <person name="Semeiks J."/>
            <person name="Borek D."/>
            <person name="Otwinowski Z."/>
            <person name="Grishin N.V."/>
        </authorList>
    </citation>
    <scope>NUCLEOTIDE SEQUENCE [LARGE SCALE GENOMIC DNA]</scope>
    <source>
        <strain evidence="4">CBS 109288 / IBT 7711</strain>
    </source>
</reference>
<dbReference type="EMBL" id="KL647774">
    <property type="protein sequence ID" value="KEY73693.1"/>
    <property type="molecule type" value="Genomic_DNA"/>
</dbReference>
<protein>
    <recommendedName>
        <fullName evidence="5">BZIP domain-containing protein</fullName>
    </recommendedName>
</protein>
<dbReference type="HOGENOM" id="CLU_1541106_0_0_1"/>
<dbReference type="Gene3D" id="1.20.5.170">
    <property type="match status" value="1"/>
</dbReference>
<keyword evidence="1" id="KW-0175">Coiled coil</keyword>
<dbReference type="GO" id="GO:0003700">
    <property type="term" value="F:DNA-binding transcription factor activity"/>
    <property type="evidence" value="ECO:0007669"/>
    <property type="project" value="InterPro"/>
</dbReference>